<name>A0A4Q2M4T3_9MICO</name>
<reference evidence="3 4" key="1">
    <citation type="submission" date="2019-01" db="EMBL/GenBank/DDBJ databases">
        <title>Agromyces.</title>
        <authorList>
            <person name="Li J."/>
        </authorList>
    </citation>
    <scope>NUCLEOTIDE SEQUENCE [LARGE SCALE GENOMIC DNA]</scope>
    <source>
        <strain evidence="3 4">DSM 23870</strain>
    </source>
</reference>
<organism evidence="3 4">
    <name type="scientific">Agromyces atrinae</name>
    <dbReference type="NCBI Taxonomy" id="592376"/>
    <lineage>
        <taxon>Bacteria</taxon>
        <taxon>Bacillati</taxon>
        <taxon>Actinomycetota</taxon>
        <taxon>Actinomycetes</taxon>
        <taxon>Micrococcales</taxon>
        <taxon>Microbacteriaceae</taxon>
        <taxon>Agromyces</taxon>
    </lineage>
</organism>
<evidence type="ECO:0000256" key="1">
    <source>
        <dbReference type="ARBA" id="ARBA00008645"/>
    </source>
</evidence>
<protein>
    <submittedName>
        <fullName evidence="3">Alpha/beta fold hydrolase</fullName>
    </submittedName>
</protein>
<dbReference type="PANTHER" id="PTHR22946:SF8">
    <property type="entry name" value="ACETYL XYLAN ESTERASE DOMAIN-CONTAINING PROTEIN"/>
    <property type="match status" value="1"/>
</dbReference>
<dbReference type="InterPro" id="IPR050261">
    <property type="entry name" value="FrsA_esterase"/>
</dbReference>
<sequence length="280" mass="30765">MRNGLLRRNSFWLVCSLVLFLISAVGASLVQTNAGSVTVKDLKWETSSGRMLNALLFKPATATAENTAPAIVVSHGWWNNREMQDANYVELARRGYVVISIDMYGHGNSDDLPNDELAVGGTGMYDAVKLIADLPYVDTDRIGVTGHSNGARAANFSVAIDNEAETPLISAVVLVDNDPVYTNADNDNAYFNLYGDRDVAVVQAEYDEFFFRSYSPEGVALTAPRDYITTPNAQSFLHFGENPADITDERSADEIYTEDIDGTEAMRAIYPQSQTHPWST</sequence>
<evidence type="ECO:0000313" key="3">
    <source>
        <dbReference type="EMBL" id="RXZ87095.1"/>
    </source>
</evidence>
<dbReference type="Gene3D" id="3.40.50.1820">
    <property type="entry name" value="alpha/beta hydrolase"/>
    <property type="match status" value="1"/>
</dbReference>
<evidence type="ECO:0000259" key="2">
    <source>
        <dbReference type="Pfam" id="PF02129"/>
    </source>
</evidence>
<keyword evidence="3" id="KW-0378">Hydrolase</keyword>
<dbReference type="EMBL" id="SDPM01000003">
    <property type="protein sequence ID" value="RXZ87095.1"/>
    <property type="molecule type" value="Genomic_DNA"/>
</dbReference>
<dbReference type="SUPFAM" id="SSF53474">
    <property type="entry name" value="alpha/beta-Hydrolases"/>
    <property type="match status" value="1"/>
</dbReference>
<gene>
    <name evidence="3" type="ORF">ESP50_08210</name>
</gene>
<dbReference type="Proteomes" id="UP000292686">
    <property type="component" value="Unassembled WGS sequence"/>
</dbReference>
<dbReference type="RefSeq" id="WP_129174070.1">
    <property type="nucleotide sequence ID" value="NZ_SDPM01000003.1"/>
</dbReference>
<dbReference type="PANTHER" id="PTHR22946">
    <property type="entry name" value="DIENELACTONE HYDROLASE DOMAIN-CONTAINING PROTEIN-RELATED"/>
    <property type="match status" value="1"/>
</dbReference>
<proteinExistence type="inferred from homology"/>
<dbReference type="AlphaFoldDB" id="A0A4Q2M4T3"/>
<dbReference type="Pfam" id="PF02129">
    <property type="entry name" value="Peptidase_S15"/>
    <property type="match status" value="1"/>
</dbReference>
<dbReference type="OrthoDB" id="9814966at2"/>
<dbReference type="InterPro" id="IPR029058">
    <property type="entry name" value="AB_hydrolase_fold"/>
</dbReference>
<keyword evidence="4" id="KW-1185">Reference proteome</keyword>
<dbReference type="GO" id="GO:0016787">
    <property type="term" value="F:hydrolase activity"/>
    <property type="evidence" value="ECO:0007669"/>
    <property type="project" value="UniProtKB-KW"/>
</dbReference>
<comment type="caution">
    <text evidence="3">The sequence shown here is derived from an EMBL/GenBank/DDBJ whole genome shotgun (WGS) entry which is preliminary data.</text>
</comment>
<dbReference type="InterPro" id="IPR000383">
    <property type="entry name" value="Xaa-Pro-like_dom"/>
</dbReference>
<feature type="domain" description="Xaa-Pro dipeptidyl-peptidase-like" evidence="2">
    <location>
        <begin position="50"/>
        <end position="154"/>
    </location>
</feature>
<comment type="similarity">
    <text evidence="1">Belongs to the AB hydrolase superfamily.</text>
</comment>
<feature type="non-terminal residue" evidence="3">
    <location>
        <position position="280"/>
    </location>
</feature>
<accession>A0A4Q2M4T3</accession>
<evidence type="ECO:0000313" key="4">
    <source>
        <dbReference type="Proteomes" id="UP000292686"/>
    </source>
</evidence>